<comment type="caution">
    <text evidence="1">The sequence shown here is derived from an EMBL/GenBank/DDBJ whole genome shotgun (WGS) entry which is preliminary data.</text>
</comment>
<dbReference type="Proteomes" id="UP000295444">
    <property type="component" value="Unassembled WGS sequence"/>
</dbReference>
<organism evidence="1 2">
    <name type="scientific">Labedaea rhizosphaerae</name>
    <dbReference type="NCBI Taxonomy" id="598644"/>
    <lineage>
        <taxon>Bacteria</taxon>
        <taxon>Bacillati</taxon>
        <taxon>Actinomycetota</taxon>
        <taxon>Actinomycetes</taxon>
        <taxon>Pseudonocardiales</taxon>
        <taxon>Pseudonocardiaceae</taxon>
        <taxon>Labedaea</taxon>
    </lineage>
</organism>
<gene>
    <name evidence="1" type="ORF">EV186_102468</name>
</gene>
<reference evidence="1 2" key="1">
    <citation type="submission" date="2019-03" db="EMBL/GenBank/DDBJ databases">
        <title>Genomic Encyclopedia of Type Strains, Phase IV (KMG-IV): sequencing the most valuable type-strain genomes for metagenomic binning, comparative biology and taxonomic classification.</title>
        <authorList>
            <person name="Goeker M."/>
        </authorList>
    </citation>
    <scope>NUCLEOTIDE SEQUENCE [LARGE SCALE GENOMIC DNA]</scope>
    <source>
        <strain evidence="1 2">DSM 45361</strain>
    </source>
</reference>
<dbReference type="EMBL" id="SNXZ01000002">
    <property type="protein sequence ID" value="TDQ00607.1"/>
    <property type="molecule type" value="Genomic_DNA"/>
</dbReference>
<keyword evidence="2" id="KW-1185">Reference proteome</keyword>
<evidence type="ECO:0000313" key="2">
    <source>
        <dbReference type="Proteomes" id="UP000295444"/>
    </source>
</evidence>
<name>A0A4R6SGD6_LABRH</name>
<accession>A0A4R6SGD6</accession>
<sequence length="521" mass="57513">MNRTTSILIVRRSGAVRSGPPESDGCLWFDGLDEHYGWGCGLATADELAAEFLDRLRALRAKVGRPTYRELDKHAGLRGEKLPSSTLSDLLNGRRRPQFSTVMTFVRACARHANHAGLPTELFDPARWQAEYDRCWNHANAPVKPQPALLVWPVEDFTPSAAGIHRAVSSADGASRAELPTYVAREHDVELRERLAAAAAEGGGVILVTGASCARKTRSVWEAVRTDAFSGWQVVRPRDADQLRGLANSTALRARTVVWLDELQRYLPEQPQHGLAKEDLQALWQQHTPVVVVGTMWPDVYDQILNRGSDETAGSVLKLAGGPVQVPDRLSDAELERLRRLAADDPYLAEASADRDYGLTQVLAGAPWLVQRWAQPRFSYTRCVLAAAAAARRLGVHLPLPATLLREAARGYFPDRRPAPREWFRQALAEAEKPIRDAVSALVPERDPDDDEQAIGYTLTDYLAQHLAKGAGIEPVPVEAWQALNTRHRSGRDLRPGTARTQSRAVLLGRTPVPPGACRWT</sequence>
<dbReference type="InterPro" id="IPR001387">
    <property type="entry name" value="Cro/C1-type_HTH"/>
</dbReference>
<evidence type="ECO:0000313" key="1">
    <source>
        <dbReference type="EMBL" id="TDQ00607.1"/>
    </source>
</evidence>
<dbReference type="CDD" id="cd00093">
    <property type="entry name" value="HTH_XRE"/>
    <property type="match status" value="1"/>
</dbReference>
<proteinExistence type="predicted"/>
<protein>
    <submittedName>
        <fullName evidence="1">Uncharacterized protein</fullName>
    </submittedName>
</protein>
<dbReference type="AlphaFoldDB" id="A0A4R6SGD6"/>